<sequence length="410" mass="46102">MKLFEADETKAAKRAVMALYRMAIRDVSSALNIRTANCPQSKAREIEGQRQKLESHLKLTQGRMADLGKLFLSFMTPRKPLNEIGRTASLSRIEGIASAFRGNKNRALSFKEYEEASRKVRRRLGILSPAREANETMPKLTPLEDFKICAGRFNGKERRYLKSDLQKINKDFLAPTDKVCALKKKLSSILQVQSSVEKEIPTVWLNNVPEVLSDRLNRLHENASKVLLREDADYPLRTLWSIENGSLSYVFSGGDSLPAKDKAALRRKVCSIVKEPLIQVPPSNIVPPSLHLIQGLAQKLIEWIEEVDEALVPALETIYKELGADKQAWYQTFTGNHVKKILSGVGPEKIANVISGHPIHSTFRKLLSLLGKMQCLAKSAFLSDEEIGQFEGWSEDYFRCMKVILGLLGL</sequence>
<evidence type="ECO:0000313" key="1">
    <source>
        <dbReference type="Proteomes" id="UP000887574"/>
    </source>
</evidence>
<accession>A0A915D4U0</accession>
<dbReference type="WBParaSite" id="jg15855">
    <property type="protein sequence ID" value="jg15855"/>
    <property type="gene ID" value="jg15855"/>
</dbReference>
<organism evidence="1 2">
    <name type="scientific">Ditylenchus dipsaci</name>
    <dbReference type="NCBI Taxonomy" id="166011"/>
    <lineage>
        <taxon>Eukaryota</taxon>
        <taxon>Metazoa</taxon>
        <taxon>Ecdysozoa</taxon>
        <taxon>Nematoda</taxon>
        <taxon>Chromadorea</taxon>
        <taxon>Rhabditida</taxon>
        <taxon>Tylenchina</taxon>
        <taxon>Tylenchomorpha</taxon>
        <taxon>Sphaerularioidea</taxon>
        <taxon>Anguinidae</taxon>
        <taxon>Anguininae</taxon>
        <taxon>Ditylenchus</taxon>
    </lineage>
</organism>
<keyword evidence="1" id="KW-1185">Reference proteome</keyword>
<dbReference type="AlphaFoldDB" id="A0A915D4U0"/>
<protein>
    <submittedName>
        <fullName evidence="2">Uncharacterized protein</fullName>
    </submittedName>
</protein>
<evidence type="ECO:0000313" key="2">
    <source>
        <dbReference type="WBParaSite" id="jg15855"/>
    </source>
</evidence>
<name>A0A915D4U0_9BILA</name>
<proteinExistence type="predicted"/>
<dbReference type="Proteomes" id="UP000887574">
    <property type="component" value="Unplaced"/>
</dbReference>
<reference evidence="2" key="1">
    <citation type="submission" date="2022-11" db="UniProtKB">
        <authorList>
            <consortium name="WormBaseParasite"/>
        </authorList>
    </citation>
    <scope>IDENTIFICATION</scope>
</reference>